<feature type="coiled-coil region" evidence="1">
    <location>
        <begin position="65"/>
        <end position="113"/>
    </location>
</feature>
<organism evidence="2 3">
    <name type="scientific">Pseudanabaena cinerea FACHB-1277</name>
    <dbReference type="NCBI Taxonomy" id="2949581"/>
    <lineage>
        <taxon>Bacteria</taxon>
        <taxon>Bacillati</taxon>
        <taxon>Cyanobacteriota</taxon>
        <taxon>Cyanophyceae</taxon>
        <taxon>Pseudanabaenales</taxon>
        <taxon>Pseudanabaenaceae</taxon>
        <taxon>Pseudanabaena</taxon>
        <taxon>Pseudanabaena cinerea</taxon>
    </lineage>
</organism>
<proteinExistence type="predicted"/>
<comment type="caution">
    <text evidence="2">The sequence shown here is derived from an EMBL/GenBank/DDBJ whole genome shotgun (WGS) entry which is preliminary data.</text>
</comment>
<evidence type="ECO:0000313" key="3">
    <source>
        <dbReference type="Proteomes" id="UP000631421"/>
    </source>
</evidence>
<evidence type="ECO:0000256" key="1">
    <source>
        <dbReference type="SAM" id="Coils"/>
    </source>
</evidence>
<keyword evidence="1" id="KW-0175">Coiled coil</keyword>
<protein>
    <submittedName>
        <fullName evidence="2">Uncharacterized protein</fullName>
    </submittedName>
</protein>
<dbReference type="EMBL" id="JACJPY010000006">
    <property type="protein sequence ID" value="MBD2149232.1"/>
    <property type="molecule type" value="Genomic_DNA"/>
</dbReference>
<evidence type="ECO:0000313" key="2">
    <source>
        <dbReference type="EMBL" id="MBD2149232.1"/>
    </source>
</evidence>
<dbReference type="RefSeq" id="WP_190349583.1">
    <property type="nucleotide sequence ID" value="NZ_JACJPY010000006.1"/>
</dbReference>
<gene>
    <name evidence="2" type="ORF">H6F44_03700</name>
</gene>
<keyword evidence="3" id="KW-1185">Reference proteome</keyword>
<dbReference type="Proteomes" id="UP000631421">
    <property type="component" value="Unassembled WGS sequence"/>
</dbReference>
<accession>A0A926URZ8</accession>
<reference evidence="2" key="1">
    <citation type="journal article" date="2015" name="ISME J.">
        <title>Draft Genome Sequence of Streptomyces incarnatus NRRL8089, which Produces the Nucleoside Antibiotic Sinefungin.</title>
        <authorList>
            <person name="Oshima K."/>
            <person name="Hattori M."/>
            <person name="Shimizu H."/>
            <person name="Fukuda K."/>
            <person name="Nemoto M."/>
            <person name="Inagaki K."/>
            <person name="Tamura T."/>
        </authorList>
    </citation>
    <scope>NUCLEOTIDE SEQUENCE</scope>
    <source>
        <strain evidence="2">FACHB-1277</strain>
    </source>
</reference>
<sequence>MTEQNGLTLEGVADDLDAVKTIMFTLARQYERIDRTVDRVTSQQEVNTRAISDLTQFMGQLGEAMAITQSNIRQMQSDIRQMQSDIREMQSDIREMQSEVKGLQVENRRILQRVLGDEFF</sequence>
<name>A0A926URZ8_9CYAN</name>
<dbReference type="Gene3D" id="1.20.5.190">
    <property type="match status" value="1"/>
</dbReference>
<dbReference type="AlphaFoldDB" id="A0A926URZ8"/>
<reference evidence="2" key="2">
    <citation type="submission" date="2020-08" db="EMBL/GenBank/DDBJ databases">
        <authorList>
            <person name="Chen M."/>
            <person name="Teng W."/>
            <person name="Zhao L."/>
            <person name="Hu C."/>
            <person name="Zhou Y."/>
            <person name="Han B."/>
            <person name="Song L."/>
            <person name="Shu W."/>
        </authorList>
    </citation>
    <scope>NUCLEOTIDE SEQUENCE</scope>
    <source>
        <strain evidence="2">FACHB-1277</strain>
    </source>
</reference>
<dbReference type="SUPFAM" id="SSF58100">
    <property type="entry name" value="Bacterial hemolysins"/>
    <property type="match status" value="1"/>
</dbReference>